<name>A0A5B7EJ87_PORTR</name>
<dbReference type="AlphaFoldDB" id="A0A5B7EJ87"/>
<feature type="region of interest" description="Disordered" evidence="1">
    <location>
        <begin position="16"/>
        <end position="77"/>
    </location>
</feature>
<evidence type="ECO:0000313" key="3">
    <source>
        <dbReference type="Proteomes" id="UP000324222"/>
    </source>
</evidence>
<proteinExistence type="predicted"/>
<keyword evidence="3" id="KW-1185">Reference proteome</keyword>
<sequence>MVCCAVGYAWQTKDTTSWPSCVRDSPRPSPAPSGVTCAPPLAGDAQNNAAGPLPHNCKTPFEQASSGSRSPPGLIDK</sequence>
<comment type="caution">
    <text evidence="2">The sequence shown here is derived from an EMBL/GenBank/DDBJ whole genome shotgun (WGS) entry which is preliminary data.</text>
</comment>
<dbReference type="EMBL" id="VSRR010002787">
    <property type="protein sequence ID" value="MPC33229.1"/>
    <property type="molecule type" value="Genomic_DNA"/>
</dbReference>
<evidence type="ECO:0000313" key="2">
    <source>
        <dbReference type="EMBL" id="MPC33229.1"/>
    </source>
</evidence>
<gene>
    <name evidence="2" type="ORF">E2C01_026572</name>
</gene>
<protein>
    <submittedName>
        <fullName evidence="2">Uncharacterized protein</fullName>
    </submittedName>
</protein>
<dbReference type="Proteomes" id="UP000324222">
    <property type="component" value="Unassembled WGS sequence"/>
</dbReference>
<organism evidence="2 3">
    <name type="scientific">Portunus trituberculatus</name>
    <name type="common">Swimming crab</name>
    <name type="synonym">Neptunus trituberculatus</name>
    <dbReference type="NCBI Taxonomy" id="210409"/>
    <lineage>
        <taxon>Eukaryota</taxon>
        <taxon>Metazoa</taxon>
        <taxon>Ecdysozoa</taxon>
        <taxon>Arthropoda</taxon>
        <taxon>Crustacea</taxon>
        <taxon>Multicrustacea</taxon>
        <taxon>Malacostraca</taxon>
        <taxon>Eumalacostraca</taxon>
        <taxon>Eucarida</taxon>
        <taxon>Decapoda</taxon>
        <taxon>Pleocyemata</taxon>
        <taxon>Brachyura</taxon>
        <taxon>Eubrachyura</taxon>
        <taxon>Portunoidea</taxon>
        <taxon>Portunidae</taxon>
        <taxon>Portuninae</taxon>
        <taxon>Portunus</taxon>
    </lineage>
</organism>
<accession>A0A5B7EJ87</accession>
<evidence type="ECO:0000256" key="1">
    <source>
        <dbReference type="SAM" id="MobiDB-lite"/>
    </source>
</evidence>
<reference evidence="2 3" key="1">
    <citation type="submission" date="2019-05" db="EMBL/GenBank/DDBJ databases">
        <title>Another draft genome of Portunus trituberculatus and its Hox gene families provides insights of decapod evolution.</title>
        <authorList>
            <person name="Jeong J.-H."/>
            <person name="Song I."/>
            <person name="Kim S."/>
            <person name="Choi T."/>
            <person name="Kim D."/>
            <person name="Ryu S."/>
            <person name="Kim W."/>
        </authorList>
    </citation>
    <scope>NUCLEOTIDE SEQUENCE [LARGE SCALE GENOMIC DNA]</scope>
    <source>
        <tissue evidence="2">Muscle</tissue>
    </source>
</reference>